<reference evidence="1 2" key="1">
    <citation type="journal article" date="2002" name="Genome Res.">
        <title>The genome of Methanosarcina acetivorans reveals extensive metabolic and physiological diversity.</title>
        <authorList>
            <person name="Galagan J.E."/>
            <person name="Nusbaum C."/>
            <person name="Roy A."/>
            <person name="Endrizzi M.G."/>
            <person name="Macdonald P."/>
            <person name="FitzHugh W."/>
            <person name="Calvo S."/>
            <person name="Engels R."/>
            <person name="Smirnov S."/>
            <person name="Atnoor D."/>
            <person name="Brown A."/>
            <person name="Allen N."/>
            <person name="Naylor J."/>
            <person name="Stange-Thomann N."/>
            <person name="DeArellano K."/>
            <person name="Johnson R."/>
            <person name="Linton L."/>
            <person name="McEwan P."/>
            <person name="McKernan K."/>
            <person name="Talamas J."/>
            <person name="Tirrell A."/>
            <person name="Ye W."/>
            <person name="Zimmer A."/>
            <person name="Barber R.D."/>
            <person name="Cann I."/>
            <person name="Graham D.E."/>
            <person name="Grahame D.A."/>
            <person name="Guss A."/>
            <person name="Hedderich R."/>
            <person name="Ingram-Smith C."/>
            <person name="Kuettner C.H."/>
            <person name="Krzycki J.A."/>
            <person name="Leigh J.A."/>
            <person name="Li W."/>
            <person name="Liu J."/>
            <person name="Mukhopadhyay B."/>
            <person name="Reeve J.N."/>
            <person name="Smith K."/>
            <person name="Springer T.A."/>
            <person name="Umayam L.A."/>
            <person name="White O."/>
            <person name="White R.H."/>
            <person name="de Macario E.C."/>
            <person name="Ferry J.G."/>
            <person name="Jarrell K.F."/>
            <person name="Jing H."/>
            <person name="Macario A.J.L."/>
            <person name="Paulsen I."/>
            <person name="Pritchett M."/>
            <person name="Sowers K.R."/>
            <person name="Swanson R.V."/>
            <person name="Zinder S.H."/>
            <person name="Lander E."/>
            <person name="Metcalf W.W."/>
            <person name="Birren B."/>
        </authorList>
    </citation>
    <scope>NUCLEOTIDE SEQUENCE [LARGE SCALE GENOMIC DNA]</scope>
    <source>
        <strain evidence="2">ATCC 35395 / DSM 2834 / JCM 12185 / C2A</strain>
    </source>
</reference>
<dbReference type="HOGENOM" id="CLU_2581368_0_0_2"/>
<protein>
    <submittedName>
        <fullName evidence="1">Uncharacterized protein</fullName>
    </submittedName>
</protein>
<proteinExistence type="predicted"/>
<name>Q8TQF0_METAC</name>
<dbReference type="AlphaFoldDB" id="Q8TQF0"/>
<dbReference type="GeneID" id="1473482"/>
<organism evidence="1 2">
    <name type="scientific">Methanosarcina acetivorans (strain ATCC 35395 / DSM 2834 / JCM 12185 / C2A)</name>
    <dbReference type="NCBI Taxonomy" id="188937"/>
    <lineage>
        <taxon>Archaea</taxon>
        <taxon>Methanobacteriati</taxon>
        <taxon>Methanobacteriota</taxon>
        <taxon>Stenosarchaea group</taxon>
        <taxon>Methanomicrobia</taxon>
        <taxon>Methanosarcinales</taxon>
        <taxon>Methanosarcinaceae</taxon>
        <taxon>Methanosarcina</taxon>
    </lineage>
</organism>
<accession>Q8TQF0</accession>
<evidence type="ECO:0000313" key="1">
    <source>
        <dbReference type="EMBL" id="AAM05007.1"/>
    </source>
</evidence>
<keyword evidence="2" id="KW-1185">Reference proteome</keyword>
<dbReference type="InParanoid" id="Q8TQF0"/>
<dbReference type="Proteomes" id="UP000002487">
    <property type="component" value="Chromosome"/>
</dbReference>
<sequence length="80" mass="9849">MFLYLYEDLDLRLEEQKTIFRKREEGKISDEEYSLKQNRAGKFLIISNYDIGKKEMYELFKKRLYEKLFDIELIPKPSFI</sequence>
<dbReference type="OrthoDB" id="136106at2157"/>
<dbReference type="EMBL" id="AE010299">
    <property type="protein sequence ID" value="AAM05007.1"/>
    <property type="molecule type" value="Genomic_DNA"/>
</dbReference>
<evidence type="ECO:0000313" key="2">
    <source>
        <dbReference type="Proteomes" id="UP000002487"/>
    </source>
</evidence>
<dbReference type="KEGG" id="mac:MA_1594"/>
<gene>
    <name evidence="1" type="ordered locus">MA_1594</name>
</gene>
<dbReference type="RefSeq" id="WP_011021604.1">
    <property type="nucleotide sequence ID" value="NC_003552.1"/>
</dbReference>
<dbReference type="EnsemblBacteria" id="AAM05007">
    <property type="protein sequence ID" value="AAM05007"/>
    <property type="gene ID" value="MA_1594"/>
</dbReference>